<keyword evidence="1" id="KW-1133">Transmembrane helix</keyword>
<feature type="transmembrane region" description="Helical" evidence="1">
    <location>
        <begin position="232"/>
        <end position="250"/>
    </location>
</feature>
<protein>
    <submittedName>
        <fullName evidence="3">Acyltransferase</fullName>
    </submittedName>
</protein>
<evidence type="ECO:0000259" key="2">
    <source>
        <dbReference type="Pfam" id="PF01757"/>
    </source>
</evidence>
<dbReference type="PANTHER" id="PTHR23028:SF131">
    <property type="entry name" value="BLR2367 PROTEIN"/>
    <property type="match status" value="1"/>
</dbReference>
<proteinExistence type="predicted"/>
<sequence>MSATTDMADIPRPAAAAPAATRSVETVQFLRFVAAGMVLIAHVSFFVHHRVDTDVRILGEVAQGVALFFVISGFIMTVTASPHSGEPGFVRYFALSRLIRIVPLYWAVNAAKLLGFVLVPGMIAANPTVSNVVYSLLFLPAKNADGNIEAFYGVGWSLNFEMAFYALFALALLLGKRPTRFTIPILLAAGALSFLKTEAWPTAAYLLSPALFNFVWGILIGEWYLSGRKLPVPIAVALIAAGTAATFVPLAALQGLLVTKVHMGAIVLGFVALEDRIGQAIPKLLTFLGDASYSLYLTHPMVGVLSVVVLHKLAPWMPSSLIFVLTVLLCLVFSAASFIYFEKPITLWLRKRLLKRGKSVES</sequence>
<organism evidence="3 4">
    <name type="scientific">Thetidibacter halocola</name>
    <dbReference type="NCBI Taxonomy" id="2827239"/>
    <lineage>
        <taxon>Bacteria</taxon>
        <taxon>Pseudomonadati</taxon>
        <taxon>Pseudomonadota</taxon>
        <taxon>Alphaproteobacteria</taxon>
        <taxon>Rhodobacterales</taxon>
        <taxon>Roseobacteraceae</taxon>
        <taxon>Thetidibacter</taxon>
    </lineage>
</organism>
<dbReference type="InterPro" id="IPR050879">
    <property type="entry name" value="Acyltransferase_3"/>
</dbReference>
<feature type="transmembrane region" description="Helical" evidence="1">
    <location>
        <begin position="115"/>
        <end position="138"/>
    </location>
</feature>
<dbReference type="GO" id="GO:0000271">
    <property type="term" value="P:polysaccharide biosynthetic process"/>
    <property type="evidence" value="ECO:0007669"/>
    <property type="project" value="TreeGrafter"/>
</dbReference>
<evidence type="ECO:0000313" key="4">
    <source>
        <dbReference type="Proteomes" id="UP000681356"/>
    </source>
</evidence>
<name>A0A8J7WCB8_9RHOB</name>
<keyword evidence="1" id="KW-0812">Transmembrane</keyword>
<keyword evidence="4" id="KW-1185">Reference proteome</keyword>
<keyword evidence="3" id="KW-0808">Transferase</keyword>
<feature type="transmembrane region" description="Helical" evidence="1">
    <location>
        <begin position="320"/>
        <end position="341"/>
    </location>
</feature>
<dbReference type="EMBL" id="JAGTUU010000004">
    <property type="protein sequence ID" value="MBS0124927.1"/>
    <property type="molecule type" value="Genomic_DNA"/>
</dbReference>
<feature type="transmembrane region" description="Helical" evidence="1">
    <location>
        <begin position="150"/>
        <end position="174"/>
    </location>
</feature>
<dbReference type="Proteomes" id="UP000681356">
    <property type="component" value="Unassembled WGS sequence"/>
</dbReference>
<gene>
    <name evidence="3" type="ORF">KB874_12540</name>
</gene>
<evidence type="ECO:0000313" key="3">
    <source>
        <dbReference type="EMBL" id="MBS0124927.1"/>
    </source>
</evidence>
<dbReference type="Pfam" id="PF01757">
    <property type="entry name" value="Acyl_transf_3"/>
    <property type="match status" value="1"/>
</dbReference>
<reference evidence="3" key="1">
    <citation type="submission" date="2021-04" db="EMBL/GenBank/DDBJ databases">
        <authorList>
            <person name="Yoon J."/>
        </authorList>
    </citation>
    <scope>NUCLEOTIDE SEQUENCE</scope>
    <source>
        <strain evidence="3">KMU-90</strain>
    </source>
</reference>
<feature type="domain" description="Acyltransferase 3" evidence="2">
    <location>
        <begin position="28"/>
        <end position="334"/>
    </location>
</feature>
<dbReference type="InterPro" id="IPR002656">
    <property type="entry name" value="Acyl_transf_3_dom"/>
</dbReference>
<dbReference type="RefSeq" id="WP_212536876.1">
    <property type="nucleotide sequence ID" value="NZ_JAGTUU010000004.1"/>
</dbReference>
<comment type="caution">
    <text evidence="3">The sequence shown here is derived from an EMBL/GenBank/DDBJ whole genome shotgun (WGS) entry which is preliminary data.</text>
</comment>
<keyword evidence="1" id="KW-0472">Membrane</keyword>
<dbReference type="AlphaFoldDB" id="A0A8J7WCB8"/>
<dbReference type="GO" id="GO:0016020">
    <property type="term" value="C:membrane"/>
    <property type="evidence" value="ECO:0007669"/>
    <property type="project" value="TreeGrafter"/>
</dbReference>
<feature type="transmembrane region" description="Helical" evidence="1">
    <location>
        <begin position="61"/>
        <end position="83"/>
    </location>
</feature>
<feature type="transmembrane region" description="Helical" evidence="1">
    <location>
        <begin position="29"/>
        <end position="49"/>
    </location>
</feature>
<feature type="transmembrane region" description="Helical" evidence="1">
    <location>
        <begin position="203"/>
        <end position="225"/>
    </location>
</feature>
<keyword evidence="3" id="KW-0012">Acyltransferase</keyword>
<dbReference type="GO" id="GO:0016747">
    <property type="term" value="F:acyltransferase activity, transferring groups other than amino-acyl groups"/>
    <property type="evidence" value="ECO:0007669"/>
    <property type="project" value="InterPro"/>
</dbReference>
<evidence type="ECO:0000256" key="1">
    <source>
        <dbReference type="SAM" id="Phobius"/>
    </source>
</evidence>
<dbReference type="PANTHER" id="PTHR23028">
    <property type="entry name" value="ACETYLTRANSFERASE"/>
    <property type="match status" value="1"/>
</dbReference>
<accession>A0A8J7WCB8</accession>